<dbReference type="EMBL" id="MQTW01000493">
    <property type="protein sequence ID" value="RYC79873.1"/>
    <property type="molecule type" value="Genomic_DNA"/>
</dbReference>
<dbReference type="Proteomes" id="UP000290540">
    <property type="component" value="Unassembled WGS sequence"/>
</dbReference>
<feature type="region of interest" description="Disordered" evidence="1">
    <location>
        <begin position="19"/>
        <end position="38"/>
    </location>
</feature>
<accession>A0A4Q2V6N4</accession>
<sequence>MEKASIFLRDAITSYTHPSDTQPLAFAPSPPLRFPSAE</sequence>
<evidence type="ECO:0000313" key="2">
    <source>
        <dbReference type="EMBL" id="RYC79873.1"/>
    </source>
</evidence>
<name>A0A4Q2V6N4_FUSOX</name>
<organism evidence="2 3">
    <name type="scientific">Fusarium oxysporum f. sp. narcissi</name>
    <dbReference type="NCBI Taxonomy" id="451672"/>
    <lineage>
        <taxon>Eukaryota</taxon>
        <taxon>Fungi</taxon>
        <taxon>Dikarya</taxon>
        <taxon>Ascomycota</taxon>
        <taxon>Pezizomycotina</taxon>
        <taxon>Sordariomycetes</taxon>
        <taxon>Hypocreomycetidae</taxon>
        <taxon>Hypocreales</taxon>
        <taxon>Nectriaceae</taxon>
        <taxon>Fusarium</taxon>
        <taxon>Fusarium oxysporum species complex</taxon>
    </lineage>
</organism>
<evidence type="ECO:0000256" key="1">
    <source>
        <dbReference type="SAM" id="MobiDB-lite"/>
    </source>
</evidence>
<gene>
    <name evidence="2" type="ORF">BFJ63_vAg17242</name>
</gene>
<dbReference type="AlphaFoldDB" id="A0A4Q2V6N4"/>
<comment type="caution">
    <text evidence="2">The sequence shown here is derived from an EMBL/GenBank/DDBJ whole genome shotgun (WGS) entry which is preliminary data.</text>
</comment>
<proteinExistence type="predicted"/>
<protein>
    <submittedName>
        <fullName evidence="2">Uncharacterized protein</fullName>
    </submittedName>
</protein>
<evidence type="ECO:0000313" key="3">
    <source>
        <dbReference type="Proteomes" id="UP000290540"/>
    </source>
</evidence>
<feature type="compositionally biased region" description="Pro residues" evidence="1">
    <location>
        <begin position="28"/>
        <end position="38"/>
    </location>
</feature>
<reference evidence="2 3" key="1">
    <citation type="submission" date="2016-12" db="EMBL/GenBank/DDBJ databases">
        <title>Draft genome sequence of Fusarium oxysporum causing rot on Narcissus.</title>
        <authorList>
            <person name="Armitage A.D."/>
            <person name="Taylor A."/>
            <person name="Clarkson J.P."/>
            <person name="Harrison R.J."/>
            <person name="Jackson A.C."/>
        </authorList>
    </citation>
    <scope>NUCLEOTIDE SEQUENCE [LARGE SCALE GENOMIC DNA]</scope>
    <source>
        <strain evidence="2 3">N139</strain>
    </source>
</reference>